<evidence type="ECO:0000313" key="3">
    <source>
        <dbReference type="Ensembl" id="ENSSTUP00000055958.1"/>
    </source>
</evidence>
<dbReference type="InterPro" id="IPR009755">
    <property type="entry name" value="RMC1_C"/>
</dbReference>
<protein>
    <submittedName>
        <fullName evidence="3">Regulator of MON1-CCZ1</fullName>
    </submittedName>
</protein>
<dbReference type="GO" id="GO:0031902">
    <property type="term" value="C:late endosome membrane"/>
    <property type="evidence" value="ECO:0007669"/>
    <property type="project" value="TreeGrafter"/>
</dbReference>
<dbReference type="GeneTree" id="ENSGT00390000009127"/>
<dbReference type="Ensembl" id="ENSSTUT00000058538.1">
    <property type="protein sequence ID" value="ENSSTUP00000055958.1"/>
    <property type="gene ID" value="ENSSTUG00000023485.1"/>
</dbReference>
<keyword evidence="4" id="KW-1185">Reference proteome</keyword>
<evidence type="ECO:0000259" key="1">
    <source>
        <dbReference type="Pfam" id="PF07035"/>
    </source>
</evidence>
<dbReference type="GO" id="GO:0035658">
    <property type="term" value="C:Mon1-Ccz1 complex"/>
    <property type="evidence" value="ECO:0007669"/>
    <property type="project" value="InterPro"/>
</dbReference>
<dbReference type="Pfam" id="PF07035">
    <property type="entry name" value="RMC1_C"/>
    <property type="match status" value="1"/>
</dbReference>
<sequence>MSEEHYLELCENPVQFENTSSVNNVFFDEANKQVFAVRSGGATGVVVKGPDDKNSVAFRMDDKGEVKCIKFSIGNKILAVQRTPKSVVTYLEMKNASILGFCWTNWNEIVFITDQGIEFYQVLPDKRSLKLLKSQSVNVNWYMYCPETAVILLSTTAQGNVLQPFAFKHVVPREGSCKKTNVLKLNTTGKFALNVVDNLVVVHHQSSQTSIIFDIKLREPDCALNVHQPVLPGRSIHPYRIPLTGPAAVPTHPPVPCELCILYEMFSPACLTCAVCSPFASGYLWYLQVKLPPTVNLLQDKGKLMDFLLRRRDCKMVILSVCAQMLNGGDKGGLPVVATVFDKLNQVYKEYLEAEQTYTVATESGTSRGSSARERPVRTRAVIDQSDMYTHVLSSFSEKKDTSHKFIIAVLMEYIRSLNQVQITVQHYLYELVIKMLVQHNLFYMLHQFLQYHVLSDSKPLACLLLSLESTYPPAHQLSLDMLKRLSTANDEIVEVLLSRQQVLGALRFIRSVGGHDNISARKFLDVARQTADQMLFYTIFRFFEQRNLRLRGSPSFNPGEHCEEHVVYFKQVFGEQALMKQVTV</sequence>
<dbReference type="Proteomes" id="UP000472277">
    <property type="component" value="Chromosome 6"/>
</dbReference>
<reference evidence="3" key="1">
    <citation type="submission" date="2025-08" db="UniProtKB">
        <authorList>
            <consortium name="Ensembl"/>
        </authorList>
    </citation>
    <scope>IDENTIFICATION</scope>
</reference>
<feature type="domain" description="Mic1" evidence="1">
    <location>
        <begin position="311"/>
        <end position="558"/>
    </location>
</feature>
<dbReference type="PANTHER" id="PTHR12897">
    <property type="entry name" value="COLON CANCER-ASSOCIATED PROTEIN MIC1"/>
    <property type="match status" value="1"/>
</dbReference>
<dbReference type="InterPro" id="IPR040371">
    <property type="entry name" value="RMC1"/>
</dbReference>
<dbReference type="AlphaFoldDB" id="A0A674A9K9"/>
<feature type="domain" description="Regulator of MON1-CCZ1 complex N-terminal" evidence="2">
    <location>
        <begin position="25"/>
        <end position="129"/>
    </location>
</feature>
<reference evidence="3" key="2">
    <citation type="submission" date="2025-09" db="UniProtKB">
        <authorList>
            <consortium name="Ensembl"/>
        </authorList>
    </citation>
    <scope>IDENTIFICATION</scope>
</reference>
<dbReference type="Pfam" id="PF21029">
    <property type="entry name" value="RMC1_N"/>
    <property type="match status" value="1"/>
</dbReference>
<evidence type="ECO:0000313" key="4">
    <source>
        <dbReference type="Proteomes" id="UP000472277"/>
    </source>
</evidence>
<name>A0A674A9K9_SALTR</name>
<dbReference type="GO" id="GO:0010506">
    <property type="term" value="P:regulation of autophagy"/>
    <property type="evidence" value="ECO:0007669"/>
    <property type="project" value="InterPro"/>
</dbReference>
<gene>
    <name evidence="3" type="primary">RMC1</name>
    <name evidence="3" type="synonym">LOC115195551</name>
</gene>
<evidence type="ECO:0000259" key="2">
    <source>
        <dbReference type="Pfam" id="PF21029"/>
    </source>
</evidence>
<dbReference type="InterPro" id="IPR049040">
    <property type="entry name" value="RMC1_N"/>
</dbReference>
<accession>A0A674A9K9</accession>
<proteinExistence type="predicted"/>
<dbReference type="PANTHER" id="PTHR12897:SF4">
    <property type="entry name" value="REGULATOR OF MON1-CCZ1 COMPLEX"/>
    <property type="match status" value="1"/>
</dbReference>
<dbReference type="GO" id="GO:0005765">
    <property type="term" value="C:lysosomal membrane"/>
    <property type="evidence" value="ECO:0007669"/>
    <property type="project" value="TreeGrafter"/>
</dbReference>
<organism evidence="3 4">
    <name type="scientific">Salmo trutta</name>
    <name type="common">Brown trout</name>
    <dbReference type="NCBI Taxonomy" id="8032"/>
    <lineage>
        <taxon>Eukaryota</taxon>
        <taxon>Metazoa</taxon>
        <taxon>Chordata</taxon>
        <taxon>Craniata</taxon>
        <taxon>Vertebrata</taxon>
        <taxon>Euteleostomi</taxon>
        <taxon>Actinopterygii</taxon>
        <taxon>Neopterygii</taxon>
        <taxon>Teleostei</taxon>
        <taxon>Protacanthopterygii</taxon>
        <taxon>Salmoniformes</taxon>
        <taxon>Salmonidae</taxon>
        <taxon>Salmoninae</taxon>
        <taxon>Salmo</taxon>
    </lineage>
</organism>